<accession>A0AA86VLB5</accession>
<protein>
    <submittedName>
        <fullName evidence="3">Hypothetical_protein</fullName>
    </submittedName>
</protein>
<evidence type="ECO:0000256" key="1">
    <source>
        <dbReference type="SAM" id="Phobius"/>
    </source>
</evidence>
<dbReference type="AlphaFoldDB" id="A0AA86VLB5"/>
<dbReference type="EMBL" id="CATOUU010001064">
    <property type="protein sequence ID" value="CAI9969973.1"/>
    <property type="molecule type" value="Genomic_DNA"/>
</dbReference>
<feature type="transmembrane region" description="Helical" evidence="1">
    <location>
        <begin position="26"/>
        <end position="50"/>
    </location>
</feature>
<dbReference type="EMBL" id="CAXDID020000040">
    <property type="protein sequence ID" value="CAL6000094.1"/>
    <property type="molecule type" value="Genomic_DNA"/>
</dbReference>
<gene>
    <name evidence="3" type="ORF">HINF_LOCUS16537</name>
    <name evidence="2" type="ORF">HINF_LOCUS57618</name>
</gene>
<name>A0AA86VLB5_9EUKA</name>
<evidence type="ECO:0000313" key="2">
    <source>
        <dbReference type="EMBL" id="CAI9969973.1"/>
    </source>
</evidence>
<reference evidence="3 4" key="2">
    <citation type="submission" date="2024-07" db="EMBL/GenBank/DDBJ databases">
        <authorList>
            <person name="Akdeniz Z."/>
        </authorList>
    </citation>
    <scope>NUCLEOTIDE SEQUENCE [LARGE SCALE GENOMIC DNA]</scope>
</reference>
<sequence length="113" mass="12938">MSQALVQCRDKHIYLQRRRRTRTSRFLVLQIVIVPVWAYCCDVSSCWAYLGRLNLSHIFTSIMQSQNTESPNQERIEDLESCGQPCTQSTSVCTPAAFYAAQLLVVRFCSLAE</sequence>
<keyword evidence="1" id="KW-1133">Transmembrane helix</keyword>
<keyword evidence="4" id="KW-1185">Reference proteome</keyword>
<evidence type="ECO:0000313" key="4">
    <source>
        <dbReference type="Proteomes" id="UP001642409"/>
    </source>
</evidence>
<keyword evidence="1" id="KW-0812">Transmembrane</keyword>
<reference evidence="2" key="1">
    <citation type="submission" date="2023-06" db="EMBL/GenBank/DDBJ databases">
        <authorList>
            <person name="Kurt Z."/>
        </authorList>
    </citation>
    <scope>NUCLEOTIDE SEQUENCE</scope>
</reference>
<keyword evidence="1" id="KW-0472">Membrane</keyword>
<organism evidence="2">
    <name type="scientific">Hexamita inflata</name>
    <dbReference type="NCBI Taxonomy" id="28002"/>
    <lineage>
        <taxon>Eukaryota</taxon>
        <taxon>Metamonada</taxon>
        <taxon>Diplomonadida</taxon>
        <taxon>Hexamitidae</taxon>
        <taxon>Hexamitinae</taxon>
        <taxon>Hexamita</taxon>
    </lineage>
</organism>
<evidence type="ECO:0000313" key="3">
    <source>
        <dbReference type="EMBL" id="CAL6000094.1"/>
    </source>
</evidence>
<proteinExistence type="predicted"/>
<dbReference type="Proteomes" id="UP001642409">
    <property type="component" value="Unassembled WGS sequence"/>
</dbReference>
<comment type="caution">
    <text evidence="2">The sequence shown here is derived from an EMBL/GenBank/DDBJ whole genome shotgun (WGS) entry which is preliminary data.</text>
</comment>